<dbReference type="InterPro" id="IPR002931">
    <property type="entry name" value="Transglutaminase-like"/>
</dbReference>
<evidence type="ECO:0000313" key="5">
    <source>
        <dbReference type="Proteomes" id="UP000480178"/>
    </source>
</evidence>
<dbReference type="EMBL" id="CP048222">
    <property type="protein sequence ID" value="QHT69767.1"/>
    <property type="molecule type" value="Genomic_DNA"/>
</dbReference>
<evidence type="ECO:0000256" key="1">
    <source>
        <dbReference type="SAM" id="SignalP"/>
    </source>
</evidence>
<dbReference type="Pfam" id="PF12969">
    <property type="entry name" value="DUF3857"/>
    <property type="match status" value="1"/>
</dbReference>
<dbReference type="InterPro" id="IPR024618">
    <property type="entry name" value="DUF3857"/>
</dbReference>
<dbReference type="Gene3D" id="2.60.120.1130">
    <property type="match status" value="1"/>
</dbReference>
<name>A0A6C0GPB9_9BACT</name>
<dbReference type="KEGG" id="rhoz:GXP67_25535"/>
<dbReference type="AlphaFoldDB" id="A0A6C0GPB9"/>
<reference evidence="4 5" key="1">
    <citation type="submission" date="2020-01" db="EMBL/GenBank/DDBJ databases">
        <authorList>
            <person name="Kim M.K."/>
        </authorList>
    </citation>
    <scope>NUCLEOTIDE SEQUENCE [LARGE SCALE GENOMIC DNA]</scope>
    <source>
        <strain evidence="4 5">172606-1</strain>
    </source>
</reference>
<feature type="domain" description="Transglutaminase-like" evidence="2">
    <location>
        <begin position="329"/>
        <end position="434"/>
    </location>
</feature>
<feature type="domain" description="DUF3857" evidence="3">
    <location>
        <begin position="82"/>
        <end position="225"/>
    </location>
</feature>
<protein>
    <submittedName>
        <fullName evidence="4">DUF3857 and transglutaminase domain-containing protein</fullName>
    </submittedName>
</protein>
<accession>A0A6C0GPB9</accession>
<keyword evidence="5" id="KW-1185">Reference proteome</keyword>
<feature type="chain" id="PRO_5025541274" evidence="1">
    <location>
        <begin position="28"/>
        <end position="680"/>
    </location>
</feature>
<evidence type="ECO:0000259" key="2">
    <source>
        <dbReference type="Pfam" id="PF01841"/>
    </source>
</evidence>
<evidence type="ECO:0000259" key="3">
    <source>
        <dbReference type="Pfam" id="PF12969"/>
    </source>
</evidence>
<organism evidence="4 5">
    <name type="scientific">Rhodocytophaga rosea</name>
    <dbReference type="NCBI Taxonomy" id="2704465"/>
    <lineage>
        <taxon>Bacteria</taxon>
        <taxon>Pseudomonadati</taxon>
        <taxon>Bacteroidota</taxon>
        <taxon>Cytophagia</taxon>
        <taxon>Cytophagales</taxon>
        <taxon>Rhodocytophagaceae</taxon>
        <taxon>Rhodocytophaga</taxon>
    </lineage>
</organism>
<dbReference type="RefSeq" id="WP_162445751.1">
    <property type="nucleotide sequence ID" value="NZ_CP048222.1"/>
</dbReference>
<dbReference type="Gene3D" id="3.10.620.30">
    <property type="match status" value="1"/>
</dbReference>
<evidence type="ECO:0000313" key="4">
    <source>
        <dbReference type="EMBL" id="QHT69767.1"/>
    </source>
</evidence>
<dbReference type="Pfam" id="PF01841">
    <property type="entry name" value="Transglut_core"/>
    <property type="match status" value="1"/>
</dbReference>
<sequence>MCKHFQKTVFCLICTISFLLISTWSIGQPDPVKFGKVELKDLQMKHYAKDTGAAAVVLCDFGNSYFRYSNEEGFQVYFERITRIKILKKSGYDWADGKIPFYRVSNSSEEEISNLKGFTYNLNGNEIVKDKLTKESVFEEKLSDNWYMKKFSMPNVKEGSVIEFSYTIKSDFLYNFREWQFQESIPVIWSEYRAVIPEYFNYKQLAQGYEPINTEEKMTDMSFSIRIDADYSTYGERTPARMENVQAKASSYRWTAKDVPAMKEEPYMTTIDDFVSKIEFELASTKFPGQMIKTYTNTWEALTETLLKSEYFGDQLARTGFVKNELAAISAKITEPSQKAIAIYEYVRKYMKWNGIKNKYTETTTKKAYEARTGNSADINLLLVAILKEAGLEANPVILSTRDHGRIMESYALLSKFNYVIAHVAIGDKYLLLDATDPVIGYTMLPTRCLNGLGWMVSSRNPGWVQLQTPERMVEVFTGKFDLDANGELKGTVDISKGGYSGLSMRKAILSDGKDKYIEEFKKKYPSWQISKHDFTDVEELNKAINAKYEVTLSEQVQVAGNMMYIKPLLTHATDENPFKLENRKFPVDFAVPMDETFSCFITIPAGYKVEELPKGAIVELPEKSGRFTFMTAVNGNVVQVTSRISLKKPVYYAEEYSYLKEFFNQVITKHAEQVVLKKL</sequence>
<dbReference type="Proteomes" id="UP000480178">
    <property type="component" value="Chromosome"/>
</dbReference>
<gene>
    <name evidence="4" type="ORF">GXP67_25535</name>
</gene>
<proteinExistence type="predicted"/>
<keyword evidence="1" id="KW-0732">Signal</keyword>
<dbReference type="Gene3D" id="2.60.40.3140">
    <property type="match status" value="1"/>
</dbReference>
<feature type="signal peptide" evidence="1">
    <location>
        <begin position="1"/>
        <end position="27"/>
    </location>
</feature>